<evidence type="ECO:0000313" key="2">
    <source>
        <dbReference type="EMBL" id="THG98107.1"/>
    </source>
</evidence>
<comment type="caution">
    <text evidence="2">The sequence shown here is derived from an EMBL/GenBank/DDBJ whole genome shotgun (WGS) entry which is preliminary data.</text>
</comment>
<dbReference type="Gene3D" id="2.100.10.30">
    <property type="entry name" value="Jacalin-like lectin domain"/>
    <property type="match status" value="1"/>
</dbReference>
<keyword evidence="3" id="KW-1185">Reference proteome</keyword>
<dbReference type="Proteomes" id="UP000309038">
    <property type="component" value="Unassembled WGS sequence"/>
</dbReference>
<reference evidence="2 3" key="1">
    <citation type="submission" date="2019-02" db="EMBL/GenBank/DDBJ databases">
        <title>Genome sequencing of the rare red list fungi Phlebia centrifuga.</title>
        <authorList>
            <person name="Buettner E."/>
            <person name="Kellner H."/>
        </authorList>
    </citation>
    <scope>NUCLEOTIDE SEQUENCE [LARGE SCALE GENOMIC DNA]</scope>
    <source>
        <strain evidence="2 3">DSM 108282</strain>
    </source>
</reference>
<dbReference type="SUPFAM" id="SSF51101">
    <property type="entry name" value="Mannose-binding lectins"/>
    <property type="match status" value="1"/>
</dbReference>
<protein>
    <recommendedName>
        <fullName evidence="1">Jacalin-type lectin domain-containing protein</fullName>
    </recommendedName>
</protein>
<gene>
    <name evidence="2" type="ORF">EW026_g4019</name>
</gene>
<organism evidence="2 3">
    <name type="scientific">Hermanssonia centrifuga</name>
    <dbReference type="NCBI Taxonomy" id="98765"/>
    <lineage>
        <taxon>Eukaryota</taxon>
        <taxon>Fungi</taxon>
        <taxon>Dikarya</taxon>
        <taxon>Basidiomycota</taxon>
        <taxon>Agaricomycotina</taxon>
        <taxon>Agaricomycetes</taxon>
        <taxon>Polyporales</taxon>
        <taxon>Meruliaceae</taxon>
        <taxon>Hermanssonia</taxon>
    </lineage>
</organism>
<name>A0A4S4KKA3_9APHY</name>
<evidence type="ECO:0000259" key="1">
    <source>
        <dbReference type="Pfam" id="PF01419"/>
    </source>
</evidence>
<dbReference type="Pfam" id="PF01419">
    <property type="entry name" value="Jacalin"/>
    <property type="match status" value="1"/>
</dbReference>
<dbReference type="EMBL" id="SGPJ01000134">
    <property type="protein sequence ID" value="THG98107.1"/>
    <property type="molecule type" value="Genomic_DNA"/>
</dbReference>
<sequence>MQAFLQTSLVGGKDGTRFDDVFTFVIPMVDGIQITYQLANGGTTTLNHGGQSSSAQIIKLSDDESLVGVFGRAGPQTYYKRDMINNIGFVFFNDKTDTVRTVGPFGNSNNSNEGTSFYSSNVFAFGGFAVSENALGLSGLFFYRS</sequence>
<dbReference type="InterPro" id="IPR036404">
    <property type="entry name" value="Jacalin-like_lectin_dom_sf"/>
</dbReference>
<evidence type="ECO:0000313" key="3">
    <source>
        <dbReference type="Proteomes" id="UP000309038"/>
    </source>
</evidence>
<feature type="domain" description="Jacalin-type lectin" evidence="1">
    <location>
        <begin position="10"/>
        <end position="129"/>
    </location>
</feature>
<accession>A0A4S4KKA3</accession>
<dbReference type="AlphaFoldDB" id="A0A4S4KKA3"/>
<proteinExistence type="predicted"/>
<dbReference type="InterPro" id="IPR001229">
    <property type="entry name" value="Jacalin-like_lectin_dom"/>
</dbReference>